<dbReference type="PANTHER" id="PTHR47706">
    <property type="entry name" value="NMRA-LIKE FAMILY PROTEIN"/>
    <property type="match status" value="1"/>
</dbReference>
<proteinExistence type="predicted"/>
<dbReference type="AlphaFoldDB" id="A0A9P4WRS6"/>
<dbReference type="InterPro" id="IPR051609">
    <property type="entry name" value="NmrA/Isoflavone_reductase-like"/>
</dbReference>
<keyword evidence="4" id="KW-1185">Reference proteome</keyword>
<evidence type="ECO:0000256" key="2">
    <source>
        <dbReference type="ARBA" id="ARBA00023002"/>
    </source>
</evidence>
<accession>A0A9P4WRS6</accession>
<dbReference type="Gene3D" id="3.90.25.10">
    <property type="entry name" value="UDP-galactose 4-epimerase, domain 1"/>
    <property type="match status" value="1"/>
</dbReference>
<dbReference type="EMBL" id="SWKV01000027">
    <property type="protein sequence ID" value="KAF3040044.1"/>
    <property type="molecule type" value="Genomic_DNA"/>
</dbReference>
<evidence type="ECO:0000313" key="4">
    <source>
        <dbReference type="Proteomes" id="UP000758155"/>
    </source>
</evidence>
<dbReference type="OrthoDB" id="9974981at2759"/>
<dbReference type="Proteomes" id="UP000758155">
    <property type="component" value="Unassembled WGS sequence"/>
</dbReference>
<sequence length="211" mass="23799">MLRPVFSNIKFLESSDLPAIRTVRELPPYANKVKARKYIEEKSKCSPTMHTYVCTIAFLDWGLERNFILDLTNHKAHIIGTDDELFSAFTLPSIGEAVAAVLQKPEETKNRTVRVQDIKISLNKLLALAKKATSGTQRDVSYDNLDDLIAKADELLAKGLFDMKNFGQYLMKGTYGPGISGAHESTDNERLSLKEKTEDDVFKLIQTLLRF</sequence>
<gene>
    <name evidence="3" type="ORF">E8E12_001044</name>
</gene>
<name>A0A9P4WRS6_9PLEO</name>
<dbReference type="PANTHER" id="PTHR47706:SF1">
    <property type="entry name" value="CIPA-LIKE, PUTATIVE (AFU_ORTHOLOGUE AFUA_1G12460)-RELATED"/>
    <property type="match status" value="1"/>
</dbReference>
<evidence type="ECO:0000256" key="1">
    <source>
        <dbReference type="ARBA" id="ARBA00022857"/>
    </source>
</evidence>
<dbReference type="GO" id="GO:0016491">
    <property type="term" value="F:oxidoreductase activity"/>
    <property type="evidence" value="ECO:0007669"/>
    <property type="project" value="UniProtKB-KW"/>
</dbReference>
<reference evidence="3" key="1">
    <citation type="submission" date="2019-04" db="EMBL/GenBank/DDBJ databases">
        <title>Sequencing of skin fungus with MAO and IRED activity.</title>
        <authorList>
            <person name="Marsaioli A.J."/>
            <person name="Bonatto J.M.C."/>
            <person name="Reis Junior O."/>
        </authorList>
    </citation>
    <scope>NUCLEOTIDE SEQUENCE</scope>
    <source>
        <strain evidence="3">28M1</strain>
    </source>
</reference>
<keyword evidence="1" id="KW-0521">NADP</keyword>
<evidence type="ECO:0000313" key="3">
    <source>
        <dbReference type="EMBL" id="KAF3040044.1"/>
    </source>
</evidence>
<protein>
    <submittedName>
        <fullName evidence="3">Uncharacterized protein</fullName>
    </submittedName>
</protein>
<dbReference type="Gene3D" id="3.40.50.720">
    <property type="entry name" value="NAD(P)-binding Rossmann-like Domain"/>
    <property type="match status" value="1"/>
</dbReference>
<keyword evidence="2" id="KW-0560">Oxidoreductase</keyword>
<organism evidence="3 4">
    <name type="scientific">Didymella heteroderae</name>
    <dbReference type="NCBI Taxonomy" id="1769908"/>
    <lineage>
        <taxon>Eukaryota</taxon>
        <taxon>Fungi</taxon>
        <taxon>Dikarya</taxon>
        <taxon>Ascomycota</taxon>
        <taxon>Pezizomycotina</taxon>
        <taxon>Dothideomycetes</taxon>
        <taxon>Pleosporomycetidae</taxon>
        <taxon>Pleosporales</taxon>
        <taxon>Pleosporineae</taxon>
        <taxon>Didymellaceae</taxon>
        <taxon>Didymella</taxon>
    </lineage>
</organism>
<comment type="caution">
    <text evidence="3">The sequence shown here is derived from an EMBL/GenBank/DDBJ whole genome shotgun (WGS) entry which is preliminary data.</text>
</comment>